<dbReference type="PROSITE" id="PS50172">
    <property type="entry name" value="BRCT"/>
    <property type="match status" value="4"/>
</dbReference>
<reference evidence="4" key="2">
    <citation type="submission" date="2015-06" db="UniProtKB">
        <authorList>
            <consortium name="EnsemblProtists"/>
        </authorList>
    </citation>
    <scope>IDENTIFICATION</scope>
    <source>
        <strain evidence="4">Pr102</strain>
    </source>
</reference>
<dbReference type="EMBL" id="DS566103">
    <property type="status" value="NOT_ANNOTATED_CDS"/>
    <property type="molecule type" value="Genomic_DNA"/>
</dbReference>
<dbReference type="InterPro" id="IPR036420">
    <property type="entry name" value="BRCT_dom_sf"/>
</dbReference>
<dbReference type="Pfam" id="PF16589">
    <property type="entry name" value="BRCT_2"/>
    <property type="match status" value="1"/>
</dbReference>
<evidence type="ECO:0000313" key="5">
    <source>
        <dbReference type="Proteomes" id="UP000005238"/>
    </source>
</evidence>
<sequence length="691" mass="76647">MGVKDRMFAGLCLCSTGLELDIKEQVRKIVVACGGSFQDNLNADITTHLIAEAVGSRKHRAAVAHDMPVASPRWVFESFRAKKLLDAKDFGLKLLEGLGVCTAGLTVKEKETVEQLATTHGAQYDGRLELGFTNVLIAQHPEGAKYEAAVANGIPVVHLGWLYACVERDMLVEEEEFALRAEAENASLQPTYIALNQQRSAQELVSTLPEIVSKYRRGHNEGRRYVEEKDEEDWMDLFDGCVLYLLGFSPQMKTLLQRLIRTGMGTIYHNVVIRQVTHVVVSASLSDRQTLEAIQSRVITAGAEGEVYFVSASWLLDCVRCQDLQPEELYPVEFDVHAPEPVPGTGADALHLEGSVGVSIPQAPIEYKQVEADAEASLEAVTLSEDLLQDGDGRSILATRGQANLSPRKKRTNIFAGYSFLLLCRDPEDKHLIKPMLQSLRGELGGAEAIALEAIDFPLIDPKQFAFVSHAVVCTGALMDQRAALEIQQRIHDIQRNNRDNGADQEADADLDDRPVKRTRHDLDDDRQKPRQRMLLFVSDLWVNCSLAARTKLSFTSHELFGVSANQPRALFTAAVPLSGFQDVKVSTSVYRDVEQLVVAELLRVAGAHVTRKMSEHNTHLVCRIPHGMKYVKAMEWGLHVVKARWVVDSLLQGTRLSEHNPDFQVADEDEPNFAQTASQETALSQSSPRS</sequence>
<feature type="region of interest" description="Disordered" evidence="2">
    <location>
        <begin position="663"/>
        <end position="691"/>
    </location>
</feature>
<dbReference type="HOGENOM" id="CLU_431166_0_0_1"/>
<feature type="region of interest" description="Disordered" evidence="2">
    <location>
        <begin position="496"/>
        <end position="526"/>
    </location>
</feature>
<dbReference type="VEuPathDB" id="FungiDB:KRP23_9561"/>
<evidence type="ECO:0000313" key="4">
    <source>
        <dbReference type="EnsemblProtists" id="Phyra84209"/>
    </source>
</evidence>
<feature type="compositionally biased region" description="Polar residues" evidence="2">
    <location>
        <begin position="674"/>
        <end position="691"/>
    </location>
</feature>
<evidence type="ECO:0000256" key="2">
    <source>
        <dbReference type="SAM" id="MobiDB-lite"/>
    </source>
</evidence>
<dbReference type="Pfam" id="PF12738">
    <property type="entry name" value="PTCB-BRCT"/>
    <property type="match status" value="3"/>
</dbReference>
<dbReference type="PANTHER" id="PTHR13561:SF20">
    <property type="entry name" value="DNA TOPOISOMERASE 2-BINDING PROTEIN 1"/>
    <property type="match status" value="1"/>
</dbReference>
<evidence type="ECO:0000259" key="3">
    <source>
        <dbReference type="PROSITE" id="PS50172"/>
    </source>
</evidence>
<keyword evidence="1" id="KW-0677">Repeat</keyword>
<evidence type="ECO:0000256" key="1">
    <source>
        <dbReference type="ARBA" id="ARBA00022737"/>
    </source>
</evidence>
<dbReference type="STRING" id="164328.H3H1R3"/>
<dbReference type="InterPro" id="IPR001357">
    <property type="entry name" value="BRCT_dom"/>
</dbReference>
<feature type="domain" description="BRCT" evidence="3">
    <location>
        <begin position="233"/>
        <end position="332"/>
    </location>
</feature>
<accession>H3H1R3</accession>
<feature type="domain" description="BRCT" evidence="3">
    <location>
        <begin position="573"/>
        <end position="664"/>
    </location>
</feature>
<dbReference type="OMA" id="NLTRRCT"/>
<dbReference type="Gene3D" id="3.40.50.10190">
    <property type="entry name" value="BRCT domain"/>
    <property type="match status" value="4"/>
</dbReference>
<dbReference type="CDD" id="cd17731">
    <property type="entry name" value="BRCT_TopBP1_rpt2_like"/>
    <property type="match status" value="2"/>
</dbReference>
<feature type="domain" description="BRCT" evidence="3">
    <location>
        <begin position="3"/>
        <end position="92"/>
    </location>
</feature>
<feature type="domain" description="BRCT" evidence="3">
    <location>
        <begin position="90"/>
        <end position="179"/>
    </location>
</feature>
<protein>
    <recommendedName>
        <fullName evidence="3">BRCT domain-containing protein</fullName>
    </recommendedName>
</protein>
<feature type="compositionally biased region" description="Basic and acidic residues" evidence="2">
    <location>
        <begin position="512"/>
        <end position="526"/>
    </location>
</feature>
<dbReference type="GO" id="GO:0033314">
    <property type="term" value="P:mitotic DNA replication checkpoint signaling"/>
    <property type="evidence" value="ECO:0000318"/>
    <property type="project" value="GO_Central"/>
</dbReference>
<dbReference type="AlphaFoldDB" id="H3H1R3"/>
<dbReference type="GO" id="GO:0006270">
    <property type="term" value="P:DNA replication initiation"/>
    <property type="evidence" value="ECO:0000318"/>
    <property type="project" value="GO_Central"/>
</dbReference>
<reference evidence="5" key="1">
    <citation type="journal article" date="2006" name="Science">
        <title>Phytophthora genome sequences uncover evolutionary origins and mechanisms of pathogenesis.</title>
        <authorList>
            <person name="Tyler B.M."/>
            <person name="Tripathy S."/>
            <person name="Zhang X."/>
            <person name="Dehal P."/>
            <person name="Jiang R.H."/>
            <person name="Aerts A."/>
            <person name="Arredondo F.D."/>
            <person name="Baxter L."/>
            <person name="Bensasson D."/>
            <person name="Beynon J.L."/>
            <person name="Chapman J."/>
            <person name="Damasceno C.M."/>
            <person name="Dorrance A.E."/>
            <person name="Dou D."/>
            <person name="Dickerman A.W."/>
            <person name="Dubchak I.L."/>
            <person name="Garbelotto M."/>
            <person name="Gijzen M."/>
            <person name="Gordon S.G."/>
            <person name="Govers F."/>
            <person name="Grunwald N.J."/>
            <person name="Huang W."/>
            <person name="Ivors K.L."/>
            <person name="Jones R.W."/>
            <person name="Kamoun S."/>
            <person name="Krampis K."/>
            <person name="Lamour K.H."/>
            <person name="Lee M.K."/>
            <person name="McDonald W.H."/>
            <person name="Medina M."/>
            <person name="Meijer H.J."/>
            <person name="Nordberg E.K."/>
            <person name="Maclean D.J."/>
            <person name="Ospina-Giraldo M.D."/>
            <person name="Morris P.F."/>
            <person name="Phuntumart V."/>
            <person name="Putnam N.H."/>
            <person name="Rash S."/>
            <person name="Rose J.K."/>
            <person name="Sakihama Y."/>
            <person name="Salamov A.A."/>
            <person name="Savidor A."/>
            <person name="Scheuring C.F."/>
            <person name="Smith B.M."/>
            <person name="Sobral B.W."/>
            <person name="Terry A."/>
            <person name="Torto-Alalibo T.A."/>
            <person name="Win J."/>
            <person name="Xu Z."/>
            <person name="Zhang H."/>
            <person name="Grigoriev I.V."/>
            <person name="Rokhsar D.S."/>
            <person name="Boore J.L."/>
        </authorList>
    </citation>
    <scope>NUCLEOTIDE SEQUENCE [LARGE SCALE GENOMIC DNA]</scope>
    <source>
        <strain evidence="5">Pr102</strain>
    </source>
</reference>
<dbReference type="SMART" id="SM00292">
    <property type="entry name" value="BRCT"/>
    <property type="match status" value="4"/>
</dbReference>
<dbReference type="PANTHER" id="PTHR13561">
    <property type="entry name" value="DNA REPLICATION REGULATOR DPB11-RELATED"/>
    <property type="match status" value="1"/>
</dbReference>
<dbReference type="InterPro" id="IPR059215">
    <property type="entry name" value="BRCT2_TopBP1-like"/>
</dbReference>
<dbReference type="SUPFAM" id="SSF52113">
    <property type="entry name" value="BRCT domain"/>
    <property type="match status" value="4"/>
</dbReference>
<proteinExistence type="predicted"/>
<dbReference type="VEuPathDB" id="FungiDB:KRP22_13788"/>
<dbReference type="EnsemblProtists" id="Phyra84209">
    <property type="protein sequence ID" value="Phyra84209"/>
    <property type="gene ID" value="Phyra84209"/>
</dbReference>
<keyword evidence="5" id="KW-1185">Reference proteome</keyword>
<dbReference type="GO" id="GO:0007095">
    <property type="term" value="P:mitotic G2 DNA damage checkpoint signaling"/>
    <property type="evidence" value="ECO:0000318"/>
    <property type="project" value="GO_Central"/>
</dbReference>
<dbReference type="eggNOG" id="KOG1929">
    <property type="taxonomic scope" value="Eukaryota"/>
</dbReference>
<organism evidence="4 5">
    <name type="scientific">Phytophthora ramorum</name>
    <name type="common">Sudden oak death agent</name>
    <dbReference type="NCBI Taxonomy" id="164328"/>
    <lineage>
        <taxon>Eukaryota</taxon>
        <taxon>Sar</taxon>
        <taxon>Stramenopiles</taxon>
        <taxon>Oomycota</taxon>
        <taxon>Peronosporomycetes</taxon>
        <taxon>Peronosporales</taxon>
        <taxon>Peronosporaceae</taxon>
        <taxon>Phytophthora</taxon>
    </lineage>
</organism>
<name>H3H1R3_PHYRM</name>
<dbReference type="Proteomes" id="UP000005238">
    <property type="component" value="Unassembled WGS sequence"/>
</dbReference>
<dbReference type="InParanoid" id="H3H1R3"/>